<accession>A0A4Q0XZF3</accession>
<sequence length="136" mass="16009">MKKINYKDLVKRYYEELWNKQNRDMIDVVFDDEITFRGSLNIEAKGKKEVRDYMDNILNGIPNLYHGIETIIEENGVVAVRAVYNGTHRGKLFDIEPTNRRIKYNGASFFKFKDDKICDVWVLGDLVTLKDQITQK</sequence>
<dbReference type="PANTHER" id="PTHR38436">
    <property type="entry name" value="POLYKETIDE CYCLASE SNOAL-LIKE DOMAIN"/>
    <property type="match status" value="1"/>
</dbReference>
<name>A0A4Q0XZF3_9BACT</name>
<keyword evidence="2" id="KW-1185">Reference proteome</keyword>
<dbReference type="Gene3D" id="3.10.450.50">
    <property type="match status" value="1"/>
</dbReference>
<proteinExistence type="predicted"/>
<evidence type="ECO:0000313" key="2">
    <source>
        <dbReference type="Proteomes" id="UP000290191"/>
    </source>
</evidence>
<protein>
    <submittedName>
        <fullName evidence="1">Ester cyclase</fullName>
    </submittedName>
</protein>
<dbReference type="CDD" id="cd00531">
    <property type="entry name" value="NTF2_like"/>
    <property type="match status" value="1"/>
</dbReference>
<evidence type="ECO:0000313" key="1">
    <source>
        <dbReference type="EMBL" id="RXJ62693.1"/>
    </source>
</evidence>
<dbReference type="AlphaFoldDB" id="A0A4Q0XZF3"/>
<dbReference type="EMBL" id="PDKO01000007">
    <property type="protein sequence ID" value="RXJ62693.1"/>
    <property type="molecule type" value="Genomic_DNA"/>
</dbReference>
<dbReference type="STRING" id="877500.GCA_000935065_01997"/>
<dbReference type="Pfam" id="PF07366">
    <property type="entry name" value="SnoaL"/>
    <property type="match status" value="1"/>
</dbReference>
<dbReference type="SUPFAM" id="SSF54427">
    <property type="entry name" value="NTF2-like"/>
    <property type="match status" value="1"/>
</dbReference>
<dbReference type="GO" id="GO:0030638">
    <property type="term" value="P:polyketide metabolic process"/>
    <property type="evidence" value="ECO:0007669"/>
    <property type="project" value="InterPro"/>
</dbReference>
<dbReference type="RefSeq" id="WP_044417656.1">
    <property type="nucleotide sequence ID" value="NZ_CP041070.1"/>
</dbReference>
<reference evidence="1 2" key="1">
    <citation type="submission" date="2017-10" db="EMBL/GenBank/DDBJ databases">
        <title>Genomics of the genus Arcobacter.</title>
        <authorList>
            <person name="Perez-Cataluna A."/>
            <person name="Figueras M.J."/>
        </authorList>
    </citation>
    <scope>NUCLEOTIDE SEQUENCE [LARGE SCALE GENOMIC DNA]</scope>
    <source>
        <strain evidence="1 2">DSM 24636</strain>
    </source>
</reference>
<gene>
    <name evidence="1" type="ORF">CRV06_09510</name>
</gene>
<dbReference type="Proteomes" id="UP000290191">
    <property type="component" value="Unassembled WGS sequence"/>
</dbReference>
<dbReference type="OrthoDB" id="9810441at2"/>
<organism evidence="1 2">
    <name type="scientific">Halarcobacter anaerophilus</name>
    <dbReference type="NCBI Taxonomy" id="877500"/>
    <lineage>
        <taxon>Bacteria</taxon>
        <taxon>Pseudomonadati</taxon>
        <taxon>Campylobacterota</taxon>
        <taxon>Epsilonproteobacteria</taxon>
        <taxon>Campylobacterales</taxon>
        <taxon>Arcobacteraceae</taxon>
        <taxon>Halarcobacter</taxon>
    </lineage>
</organism>
<dbReference type="PANTHER" id="PTHR38436:SF1">
    <property type="entry name" value="ESTER CYCLASE"/>
    <property type="match status" value="1"/>
</dbReference>
<dbReference type="InterPro" id="IPR009959">
    <property type="entry name" value="Cyclase_SnoaL-like"/>
</dbReference>
<dbReference type="InterPro" id="IPR032710">
    <property type="entry name" value="NTF2-like_dom_sf"/>
</dbReference>
<comment type="caution">
    <text evidence="1">The sequence shown here is derived from an EMBL/GenBank/DDBJ whole genome shotgun (WGS) entry which is preliminary data.</text>
</comment>